<dbReference type="PROSITE" id="PS50110">
    <property type="entry name" value="RESPONSE_REGULATORY"/>
    <property type="match status" value="1"/>
</dbReference>
<dbReference type="GO" id="GO:0000156">
    <property type="term" value="F:phosphorelay response regulator activity"/>
    <property type="evidence" value="ECO:0007669"/>
    <property type="project" value="TreeGrafter"/>
</dbReference>
<feature type="modified residue" description="4-aspartylphosphate" evidence="6">
    <location>
        <position position="54"/>
    </location>
</feature>
<dbReference type="PANTHER" id="PTHR48111">
    <property type="entry name" value="REGULATOR OF RPOS"/>
    <property type="match status" value="1"/>
</dbReference>
<dbReference type="Pfam" id="PF00072">
    <property type="entry name" value="Response_reg"/>
    <property type="match status" value="1"/>
</dbReference>
<keyword evidence="5" id="KW-0804">Transcription</keyword>
<reference evidence="8 9" key="1">
    <citation type="journal article" date="2015" name="ISME J.">
        <title>Genomic and phenotypic differentiation among Methanosarcina mazei populations from Columbia River sediment.</title>
        <authorList>
            <person name="Youngblut N.D."/>
            <person name="Wirth J.S."/>
            <person name="Henriksen J.R."/>
            <person name="Smith M."/>
            <person name="Simon H."/>
            <person name="Metcalf W.W."/>
            <person name="Whitaker R.J."/>
        </authorList>
    </citation>
    <scope>NUCLEOTIDE SEQUENCE [LARGE SCALE GENOMIC DNA]</scope>
    <source>
        <strain evidence="8 9">1.H.A.2.7</strain>
    </source>
</reference>
<keyword evidence="2" id="KW-0902">Two-component regulatory system</keyword>
<evidence type="ECO:0000256" key="4">
    <source>
        <dbReference type="ARBA" id="ARBA00023125"/>
    </source>
</evidence>
<dbReference type="InterPro" id="IPR039420">
    <property type="entry name" value="WalR-like"/>
</dbReference>
<dbReference type="GO" id="GO:0005829">
    <property type="term" value="C:cytosol"/>
    <property type="evidence" value="ECO:0007669"/>
    <property type="project" value="TreeGrafter"/>
</dbReference>
<dbReference type="SUPFAM" id="SSF52172">
    <property type="entry name" value="CheY-like"/>
    <property type="match status" value="1"/>
</dbReference>
<keyword evidence="4" id="KW-0238">DNA-binding</keyword>
<dbReference type="GO" id="GO:0032993">
    <property type="term" value="C:protein-DNA complex"/>
    <property type="evidence" value="ECO:0007669"/>
    <property type="project" value="TreeGrafter"/>
</dbReference>
<comment type="caution">
    <text evidence="8">The sequence shown here is derived from an EMBL/GenBank/DDBJ whole genome shotgun (WGS) entry which is preliminary data.</text>
</comment>
<organism evidence="8 9">
    <name type="scientific">Methanosarcina mazei</name>
    <name type="common">Methanosarcina frisia</name>
    <dbReference type="NCBI Taxonomy" id="2209"/>
    <lineage>
        <taxon>Archaea</taxon>
        <taxon>Methanobacteriati</taxon>
        <taxon>Methanobacteriota</taxon>
        <taxon>Stenosarchaea group</taxon>
        <taxon>Methanomicrobia</taxon>
        <taxon>Methanosarcinales</taxon>
        <taxon>Methanosarcinaceae</taxon>
        <taxon>Methanosarcina</taxon>
    </lineage>
</organism>
<dbReference type="FunFam" id="3.40.50.2300:FF:000001">
    <property type="entry name" value="DNA-binding response regulator PhoB"/>
    <property type="match status" value="1"/>
</dbReference>
<proteinExistence type="predicted"/>
<keyword evidence="1 6" id="KW-0597">Phosphoprotein</keyword>
<evidence type="ECO:0000256" key="3">
    <source>
        <dbReference type="ARBA" id="ARBA00023015"/>
    </source>
</evidence>
<dbReference type="AlphaFoldDB" id="A0A0F8PUW0"/>
<dbReference type="PATRIC" id="fig|2209.54.peg.1703"/>
<evidence type="ECO:0000313" key="8">
    <source>
        <dbReference type="EMBL" id="KKH57115.1"/>
    </source>
</evidence>
<sequence>MYKTRILIVEDEDRMRRLVGDYLKREGYSILEAEDGKTAIDIFEDERVDLIILDIMLPKYDGWTVLREIRKTSSIPIIVLTARSEESDELFGFDLGAD</sequence>
<dbReference type="InterPro" id="IPR001789">
    <property type="entry name" value="Sig_transdc_resp-reg_receiver"/>
</dbReference>
<dbReference type="CDD" id="cd17574">
    <property type="entry name" value="REC_OmpR"/>
    <property type="match status" value="1"/>
</dbReference>
<evidence type="ECO:0000256" key="1">
    <source>
        <dbReference type="ARBA" id="ARBA00022553"/>
    </source>
</evidence>
<dbReference type="Proteomes" id="UP000034692">
    <property type="component" value="Unassembled WGS sequence"/>
</dbReference>
<evidence type="ECO:0000256" key="6">
    <source>
        <dbReference type="PROSITE-ProRule" id="PRU00169"/>
    </source>
</evidence>
<dbReference type="GO" id="GO:0000976">
    <property type="term" value="F:transcription cis-regulatory region binding"/>
    <property type="evidence" value="ECO:0007669"/>
    <property type="project" value="TreeGrafter"/>
</dbReference>
<feature type="domain" description="Response regulatory" evidence="7">
    <location>
        <begin position="5"/>
        <end position="98"/>
    </location>
</feature>
<name>A0A0F8PUW0_METMZ</name>
<evidence type="ECO:0000256" key="2">
    <source>
        <dbReference type="ARBA" id="ARBA00023012"/>
    </source>
</evidence>
<dbReference type="SMART" id="SM00448">
    <property type="entry name" value="REC"/>
    <property type="match status" value="1"/>
</dbReference>
<dbReference type="EMBL" id="JJQO01000372">
    <property type="protein sequence ID" value="KKH57115.1"/>
    <property type="molecule type" value="Genomic_DNA"/>
</dbReference>
<protein>
    <recommendedName>
        <fullName evidence="7">Response regulatory domain-containing protein</fullName>
    </recommendedName>
</protein>
<gene>
    <name evidence="8" type="ORF">DU75_07935</name>
</gene>
<evidence type="ECO:0000256" key="5">
    <source>
        <dbReference type="ARBA" id="ARBA00023163"/>
    </source>
</evidence>
<dbReference type="GO" id="GO:0006355">
    <property type="term" value="P:regulation of DNA-templated transcription"/>
    <property type="evidence" value="ECO:0007669"/>
    <property type="project" value="TreeGrafter"/>
</dbReference>
<dbReference type="Gene3D" id="3.40.50.2300">
    <property type="match status" value="1"/>
</dbReference>
<evidence type="ECO:0000259" key="7">
    <source>
        <dbReference type="PROSITE" id="PS50110"/>
    </source>
</evidence>
<accession>A0A0F8PUW0</accession>
<dbReference type="InterPro" id="IPR011006">
    <property type="entry name" value="CheY-like_superfamily"/>
</dbReference>
<dbReference type="PANTHER" id="PTHR48111:SF73">
    <property type="entry name" value="ALKALINE PHOSPHATASE SYNTHESIS TRANSCRIPTIONAL REGULATORY PROTEIN PHOP"/>
    <property type="match status" value="1"/>
</dbReference>
<keyword evidence="3" id="KW-0805">Transcription regulation</keyword>
<feature type="non-terminal residue" evidence="8">
    <location>
        <position position="98"/>
    </location>
</feature>
<evidence type="ECO:0000313" key="9">
    <source>
        <dbReference type="Proteomes" id="UP000034692"/>
    </source>
</evidence>